<dbReference type="InterPro" id="IPR039556">
    <property type="entry name" value="ICL/PEPM"/>
</dbReference>
<dbReference type="Pfam" id="PF13714">
    <property type="entry name" value="PEP_mutase"/>
    <property type="match status" value="1"/>
</dbReference>
<evidence type="ECO:0000313" key="1">
    <source>
        <dbReference type="EMBL" id="GAA4539337.1"/>
    </source>
</evidence>
<comment type="caution">
    <text evidence="1">The sequence shown here is derived from an EMBL/GenBank/DDBJ whole genome shotgun (WGS) entry which is preliminary data.</text>
</comment>
<dbReference type="GO" id="GO:0016829">
    <property type="term" value="F:lyase activity"/>
    <property type="evidence" value="ECO:0007669"/>
    <property type="project" value="UniProtKB-KW"/>
</dbReference>
<name>A0ABP8RIG6_9MYCO</name>
<dbReference type="PANTHER" id="PTHR42905">
    <property type="entry name" value="PHOSPHOENOLPYRUVATE CARBOXYLASE"/>
    <property type="match status" value="1"/>
</dbReference>
<keyword evidence="2" id="KW-1185">Reference proteome</keyword>
<dbReference type="Gene3D" id="6.10.250.2750">
    <property type="match status" value="1"/>
</dbReference>
<dbReference type="Gene3D" id="3.20.20.60">
    <property type="entry name" value="Phosphoenolpyruvate-binding domains"/>
    <property type="match status" value="1"/>
</dbReference>
<dbReference type="InterPro" id="IPR015813">
    <property type="entry name" value="Pyrv/PenolPyrv_kinase-like_dom"/>
</dbReference>
<keyword evidence="1" id="KW-0456">Lyase</keyword>
<proteinExistence type="predicted"/>
<dbReference type="CDD" id="cd00377">
    <property type="entry name" value="ICL_PEPM"/>
    <property type="match status" value="1"/>
</dbReference>
<dbReference type="PANTHER" id="PTHR42905:SF16">
    <property type="entry name" value="CARBOXYPHOSPHONOENOLPYRUVATE PHOSPHONOMUTASE-LIKE PROTEIN (AFU_ORTHOLOGUE AFUA_5G07230)"/>
    <property type="match status" value="1"/>
</dbReference>
<reference evidence="2" key="1">
    <citation type="journal article" date="2019" name="Int. J. Syst. Evol. Microbiol.">
        <title>The Global Catalogue of Microorganisms (GCM) 10K type strain sequencing project: providing services to taxonomists for standard genome sequencing and annotation.</title>
        <authorList>
            <consortium name="The Broad Institute Genomics Platform"/>
            <consortium name="The Broad Institute Genome Sequencing Center for Infectious Disease"/>
            <person name="Wu L."/>
            <person name="Ma J."/>
        </authorList>
    </citation>
    <scope>NUCLEOTIDE SEQUENCE [LARGE SCALE GENOMIC DNA]</scope>
    <source>
        <strain evidence="2">JCM 17782</strain>
    </source>
</reference>
<protein>
    <submittedName>
        <fullName evidence="1">Isocitrate lyase/phosphoenolpyruvate mutase family protein</fullName>
    </submittedName>
</protein>
<dbReference type="Proteomes" id="UP001501417">
    <property type="component" value="Unassembled WGS sequence"/>
</dbReference>
<evidence type="ECO:0000313" key="2">
    <source>
        <dbReference type="Proteomes" id="UP001501417"/>
    </source>
</evidence>
<gene>
    <name evidence="1" type="ORF">GCM10023161_18800</name>
</gene>
<dbReference type="EMBL" id="BAABGF010000023">
    <property type="protein sequence ID" value="GAA4539337.1"/>
    <property type="molecule type" value="Genomic_DNA"/>
</dbReference>
<organism evidence="1 2">
    <name type="scientific">Mycobacterium paraffinicum</name>
    <dbReference type="NCBI Taxonomy" id="53378"/>
    <lineage>
        <taxon>Bacteria</taxon>
        <taxon>Bacillati</taxon>
        <taxon>Actinomycetota</taxon>
        <taxon>Actinomycetes</taxon>
        <taxon>Mycobacteriales</taxon>
        <taxon>Mycobacteriaceae</taxon>
        <taxon>Mycobacterium</taxon>
    </lineage>
</organism>
<dbReference type="InterPro" id="IPR040442">
    <property type="entry name" value="Pyrv_kinase-like_dom_sf"/>
</dbReference>
<sequence length="287" mass="29899">MASSFGREHNRVVDSRGAVGARFRRLHQQGCFLIPNPWDAGSAIALAKLGFPALATTSAGLCFARGLPDTVTALSVDEAPNNIAEIVAAVSVPVNADFQAGYARDAGELARNVTRCVATGVTGLSVEDGTGIAGTPLFELAEATDRVRAARSAIDDSGADVMLTGRAECFLYGHPDPLAEAIRRLQAYAEAGAEVLFAPGIRTKEDIATLVDAVAPYPVNVLVSSDTGLKVTDLAQLGVRRISVGSAFSRVAWGAFLTAARKLIEGGSFEGLTGAASFDELNSLFTE</sequence>
<accession>A0ABP8RIG6</accession>
<dbReference type="SUPFAM" id="SSF51621">
    <property type="entry name" value="Phosphoenolpyruvate/pyruvate domain"/>
    <property type="match status" value="1"/>
</dbReference>